<reference evidence="4 5" key="1">
    <citation type="submission" date="2020-04" db="EMBL/GenBank/DDBJ databases">
        <title>Genome sequencing of novel species.</title>
        <authorList>
            <person name="Heo J."/>
            <person name="Kim S.-J."/>
            <person name="Kim J.-S."/>
            <person name="Hong S.-B."/>
            <person name="Kwon S.-W."/>
        </authorList>
    </citation>
    <scope>NUCLEOTIDE SEQUENCE [LARGE SCALE GENOMIC DNA]</scope>
    <source>
        <strain evidence="4 5">GN2-R2</strain>
    </source>
</reference>
<feature type="domain" description="PAS" evidence="2">
    <location>
        <begin position="246"/>
        <end position="322"/>
    </location>
</feature>
<feature type="domain" description="GGDEF" evidence="3">
    <location>
        <begin position="532"/>
        <end position="663"/>
    </location>
</feature>
<dbReference type="SUPFAM" id="SSF55073">
    <property type="entry name" value="Nucleotide cyclase"/>
    <property type="match status" value="1"/>
</dbReference>
<dbReference type="PROSITE" id="PS50112">
    <property type="entry name" value="PAS"/>
    <property type="match status" value="2"/>
</dbReference>
<dbReference type="InterPro" id="IPR043128">
    <property type="entry name" value="Rev_trsase/Diguanyl_cyclase"/>
</dbReference>
<dbReference type="InterPro" id="IPR000160">
    <property type="entry name" value="GGDEF_dom"/>
</dbReference>
<organism evidence="4 5">
    <name type="scientific">Massilia forsythiae</name>
    <dbReference type="NCBI Taxonomy" id="2728020"/>
    <lineage>
        <taxon>Bacteria</taxon>
        <taxon>Pseudomonadati</taxon>
        <taxon>Pseudomonadota</taxon>
        <taxon>Betaproteobacteria</taxon>
        <taxon>Burkholderiales</taxon>
        <taxon>Oxalobacteraceae</taxon>
        <taxon>Telluria group</taxon>
        <taxon>Massilia</taxon>
    </lineage>
</organism>
<dbReference type="InterPro" id="IPR003018">
    <property type="entry name" value="GAF"/>
</dbReference>
<dbReference type="InterPro" id="IPR029016">
    <property type="entry name" value="GAF-like_dom_sf"/>
</dbReference>
<dbReference type="InterPro" id="IPR029787">
    <property type="entry name" value="Nucleotide_cyclase"/>
</dbReference>
<dbReference type="Gene3D" id="3.30.450.40">
    <property type="match status" value="1"/>
</dbReference>
<dbReference type="KEGG" id="mfy:HH212_02050"/>
<dbReference type="InterPro" id="IPR013656">
    <property type="entry name" value="PAS_4"/>
</dbReference>
<dbReference type="RefSeq" id="WP_169433862.1">
    <property type="nucleotide sequence ID" value="NZ_CP051685.1"/>
</dbReference>
<dbReference type="SMART" id="SM00091">
    <property type="entry name" value="PAS"/>
    <property type="match status" value="2"/>
</dbReference>
<dbReference type="Pfam" id="PF01590">
    <property type="entry name" value="GAF"/>
    <property type="match status" value="1"/>
</dbReference>
<dbReference type="EMBL" id="CP051685">
    <property type="protein sequence ID" value="QJD98965.1"/>
    <property type="molecule type" value="Genomic_DNA"/>
</dbReference>
<keyword evidence="5" id="KW-1185">Reference proteome</keyword>
<feature type="region of interest" description="Disordered" evidence="1">
    <location>
        <begin position="32"/>
        <end position="60"/>
    </location>
</feature>
<name>A0A7Z2VT33_9BURK</name>
<evidence type="ECO:0000259" key="2">
    <source>
        <dbReference type="PROSITE" id="PS50112"/>
    </source>
</evidence>
<evidence type="ECO:0000313" key="5">
    <source>
        <dbReference type="Proteomes" id="UP000502415"/>
    </source>
</evidence>
<evidence type="ECO:0000313" key="4">
    <source>
        <dbReference type="EMBL" id="QJD98965.1"/>
    </source>
</evidence>
<dbReference type="SMART" id="SM00267">
    <property type="entry name" value="GGDEF"/>
    <property type="match status" value="1"/>
</dbReference>
<dbReference type="Pfam" id="PF00990">
    <property type="entry name" value="GGDEF"/>
    <property type="match status" value="1"/>
</dbReference>
<dbReference type="FunFam" id="3.30.70.270:FF:000001">
    <property type="entry name" value="Diguanylate cyclase domain protein"/>
    <property type="match status" value="1"/>
</dbReference>
<dbReference type="PANTHER" id="PTHR44757:SF2">
    <property type="entry name" value="BIOFILM ARCHITECTURE MAINTENANCE PROTEIN MBAA"/>
    <property type="match status" value="1"/>
</dbReference>
<dbReference type="Pfam" id="PF08448">
    <property type="entry name" value="PAS_4"/>
    <property type="match status" value="1"/>
</dbReference>
<dbReference type="Pfam" id="PF13188">
    <property type="entry name" value="PAS_8"/>
    <property type="match status" value="1"/>
</dbReference>
<sequence length="666" mass="73775">MLPGSAYCPAIVRSPGPDSAGSLLRPCGQDIHAQSTRTRGRGTRQGPARPRHSRHPQEERFDRFTRIASAVFDAPIALISLVDTDRQWFKSCLGVEMSETPRSLAFCSHAVALDDVLVVPDTHLDERFATNALVTGAPHIRFYAGQPVRSLEGQPLGTLCVMDTRPREFDQAARLLLKDLARLVQDELNRLVVVAARDSAQQALCELNAQLEQRVEERTRALHAQNRALEQEAAHRMAVEDALRQKQELLDAVLETVDVAVVACDGDGALTLFNREARKFHGLDAEQVAMADWSTRYDLFKSDGLTPLPQDQVPLGRALRGERVKDAGMVIAPEGLKARQILASGRALKGAGGEKLGAVVIMKDVTELFDSRAQVLESEERLRTIADNVPALISYIDIELRYRFANQRYREWFGVRCEDMLGKTVPEAMGETFYAPRKAALERCLSGHGSHLEIEEERRGRKRVISTTYLPHMRDGMVHGIYVLSTDATSARQYERQLHALAHSDHLTGLPNRRSYEERLVQAIARSRRSAMPLALAYLDVDHFKQINDSHGHAGGDAVLREFGQRLSATVRSTDTVARLAGDEFVIVLEQVGSPLECQRIADKLLEAMRAPFDCDGRKLAVSASIGFAWSPRPEQAALAHAADEALYQSKRGGRDTASVLVVDNV</sequence>
<gene>
    <name evidence="4" type="ORF">HH212_02050</name>
</gene>
<evidence type="ECO:0000259" key="3">
    <source>
        <dbReference type="PROSITE" id="PS50887"/>
    </source>
</evidence>
<dbReference type="SUPFAM" id="SSF55785">
    <property type="entry name" value="PYP-like sensor domain (PAS domain)"/>
    <property type="match status" value="2"/>
</dbReference>
<dbReference type="PANTHER" id="PTHR44757">
    <property type="entry name" value="DIGUANYLATE CYCLASE DGCP"/>
    <property type="match status" value="1"/>
</dbReference>
<evidence type="ECO:0000256" key="1">
    <source>
        <dbReference type="SAM" id="MobiDB-lite"/>
    </source>
</evidence>
<accession>A0A7Z2VT33</accession>
<dbReference type="NCBIfam" id="TIGR00254">
    <property type="entry name" value="GGDEF"/>
    <property type="match status" value="1"/>
</dbReference>
<dbReference type="InterPro" id="IPR000014">
    <property type="entry name" value="PAS"/>
</dbReference>
<dbReference type="SMART" id="SM00065">
    <property type="entry name" value="GAF"/>
    <property type="match status" value="1"/>
</dbReference>
<feature type="domain" description="PAS" evidence="2">
    <location>
        <begin position="378"/>
        <end position="448"/>
    </location>
</feature>
<dbReference type="SUPFAM" id="SSF55781">
    <property type="entry name" value="GAF domain-like"/>
    <property type="match status" value="1"/>
</dbReference>
<dbReference type="Gene3D" id="3.30.450.20">
    <property type="entry name" value="PAS domain"/>
    <property type="match status" value="2"/>
</dbReference>
<protein>
    <submittedName>
        <fullName evidence="4">Diguanylate cyclase</fullName>
    </submittedName>
</protein>
<dbReference type="AlphaFoldDB" id="A0A7Z2VT33"/>
<dbReference type="PROSITE" id="PS50887">
    <property type="entry name" value="GGDEF"/>
    <property type="match status" value="1"/>
</dbReference>
<dbReference type="CDD" id="cd01949">
    <property type="entry name" value="GGDEF"/>
    <property type="match status" value="1"/>
</dbReference>
<dbReference type="Proteomes" id="UP000502415">
    <property type="component" value="Chromosome"/>
</dbReference>
<dbReference type="NCBIfam" id="TIGR00229">
    <property type="entry name" value="sensory_box"/>
    <property type="match status" value="2"/>
</dbReference>
<dbReference type="InterPro" id="IPR052155">
    <property type="entry name" value="Biofilm_reg_signaling"/>
</dbReference>
<dbReference type="CDD" id="cd00130">
    <property type="entry name" value="PAS"/>
    <property type="match status" value="1"/>
</dbReference>
<dbReference type="Gene3D" id="3.30.70.270">
    <property type="match status" value="1"/>
</dbReference>
<dbReference type="InterPro" id="IPR035965">
    <property type="entry name" value="PAS-like_dom_sf"/>
</dbReference>
<proteinExistence type="predicted"/>
<dbReference type="GO" id="GO:0003824">
    <property type="term" value="F:catalytic activity"/>
    <property type="evidence" value="ECO:0007669"/>
    <property type="project" value="UniProtKB-ARBA"/>
</dbReference>